<dbReference type="PANTHER" id="PTHR41523">
    <property type="entry name" value="TWO-COMPONENT SYSTEM SENSOR PROTEIN"/>
    <property type="match status" value="1"/>
</dbReference>
<evidence type="ECO:0000256" key="6">
    <source>
        <dbReference type="ARBA" id="ARBA00022777"/>
    </source>
</evidence>
<gene>
    <name evidence="9" type="ORF">ACFSSB_02915</name>
</gene>
<dbReference type="InterPro" id="IPR011990">
    <property type="entry name" value="TPR-like_helical_dom_sf"/>
</dbReference>
<dbReference type="InterPro" id="IPR036890">
    <property type="entry name" value="HATPase_C_sf"/>
</dbReference>
<organism evidence="9 10">
    <name type="scientific">Lacinutrix gracilariae</name>
    <dbReference type="NCBI Taxonomy" id="1747198"/>
    <lineage>
        <taxon>Bacteria</taxon>
        <taxon>Pseudomonadati</taxon>
        <taxon>Bacteroidota</taxon>
        <taxon>Flavobacteriia</taxon>
        <taxon>Flavobacteriales</taxon>
        <taxon>Flavobacteriaceae</taxon>
        <taxon>Lacinutrix</taxon>
    </lineage>
</organism>
<evidence type="ECO:0000256" key="1">
    <source>
        <dbReference type="ARBA" id="ARBA00000085"/>
    </source>
</evidence>
<keyword evidence="4" id="KW-0808">Transferase</keyword>
<dbReference type="EC" id="2.7.13.3" evidence="2"/>
<evidence type="ECO:0000256" key="5">
    <source>
        <dbReference type="ARBA" id="ARBA00022741"/>
    </source>
</evidence>
<keyword evidence="5" id="KW-0547">Nucleotide-binding</keyword>
<evidence type="ECO:0000256" key="2">
    <source>
        <dbReference type="ARBA" id="ARBA00012438"/>
    </source>
</evidence>
<keyword evidence="7" id="KW-0067">ATP-binding</keyword>
<dbReference type="PANTHER" id="PTHR41523:SF8">
    <property type="entry name" value="ETHYLENE RESPONSE SENSOR PROTEIN"/>
    <property type="match status" value="1"/>
</dbReference>
<protein>
    <recommendedName>
        <fullName evidence="2">histidine kinase</fullName>
        <ecNumber evidence="2">2.7.13.3</ecNumber>
    </recommendedName>
</protein>
<dbReference type="Gene3D" id="1.25.40.10">
    <property type="entry name" value="Tetratricopeptide repeat domain"/>
    <property type="match status" value="1"/>
</dbReference>
<accession>A0ABW5K036</accession>
<evidence type="ECO:0000259" key="8">
    <source>
        <dbReference type="Pfam" id="PF07568"/>
    </source>
</evidence>
<evidence type="ECO:0000313" key="10">
    <source>
        <dbReference type="Proteomes" id="UP001597467"/>
    </source>
</evidence>
<comment type="caution">
    <text evidence="9">The sequence shown here is derived from an EMBL/GenBank/DDBJ whole genome shotgun (WGS) entry which is preliminary data.</text>
</comment>
<evidence type="ECO:0000256" key="7">
    <source>
        <dbReference type="ARBA" id="ARBA00022840"/>
    </source>
</evidence>
<name>A0ABW5K036_9FLAO</name>
<feature type="domain" description="Signal transduction histidine kinase subgroup 2 dimerisation and phosphoacceptor" evidence="8">
    <location>
        <begin position="386"/>
        <end position="457"/>
    </location>
</feature>
<dbReference type="SUPFAM" id="SSF55874">
    <property type="entry name" value="ATPase domain of HSP90 chaperone/DNA topoisomerase II/histidine kinase"/>
    <property type="match status" value="1"/>
</dbReference>
<proteinExistence type="predicted"/>
<reference evidence="10" key="1">
    <citation type="journal article" date="2019" name="Int. J. Syst. Evol. Microbiol.">
        <title>The Global Catalogue of Microorganisms (GCM) 10K type strain sequencing project: providing services to taxonomists for standard genome sequencing and annotation.</title>
        <authorList>
            <consortium name="The Broad Institute Genomics Platform"/>
            <consortium name="The Broad Institute Genome Sequencing Center for Infectious Disease"/>
            <person name="Wu L."/>
            <person name="Ma J."/>
        </authorList>
    </citation>
    <scope>NUCLEOTIDE SEQUENCE [LARGE SCALE GENOMIC DNA]</scope>
    <source>
        <strain evidence="10">KCTC 42808</strain>
    </source>
</reference>
<dbReference type="Proteomes" id="UP001597467">
    <property type="component" value="Unassembled WGS sequence"/>
</dbReference>
<dbReference type="InterPro" id="IPR011495">
    <property type="entry name" value="Sig_transdc_His_kin_sub2_dim/P"/>
</dbReference>
<evidence type="ECO:0000256" key="4">
    <source>
        <dbReference type="ARBA" id="ARBA00022679"/>
    </source>
</evidence>
<keyword evidence="6 9" id="KW-0418">Kinase</keyword>
<keyword evidence="3" id="KW-0597">Phosphoprotein</keyword>
<sequence>MKVFFLIISLLHSIYCFTQTSNYDAFYDKIEDLIFYHEHAKILEEINFVLTNNPNNYSTTQIEILKVLKVQTLVDANLLDEGLALSNEILSQNHLTEYYLTSLFIERALIFEILEDFPKSLQNLTLAKSYIDKSEHIKKKYYATWLIRVSSWYRVQEKKIESYQYALKAKQFAEKQNNSNKSSEAGVLLAFYYTDKKNYNKAIQLNNKAIAVGKALNNKISVTYLYLSLSKIYKNLGNDVIANKYIDSAYNHIKNTNYLETKSASYIKKSEVSEARNLLDSALYFYKTAIEYEKAHNFNLKTIKMNEQTLDFELEKEKIQKEKIVTENKTLHKNLLLALIVAIVLFAFLIQENRRKKQIDKQKLIIEKDALKLEKTVKEKTFLIHEINHRVKNNLAVILSLIEIQGQESNKTNEELIKQLHDRVNTIAIGHQLFSYDLDTTEKSFVNIEEYAKTIFETKRSATTKKFNYTIEATNIELKVDIALPFGLVLNELITNSIKHAKPSQNKDLELHLKLGLKDNNIETIYKDNGNFFPSNTSADAMGIYIIKGMLNQISASYQREQSTFYITIPYAKTS</sequence>
<keyword evidence="10" id="KW-1185">Reference proteome</keyword>
<dbReference type="Gene3D" id="3.30.565.10">
    <property type="entry name" value="Histidine kinase-like ATPase, C-terminal domain"/>
    <property type="match status" value="1"/>
</dbReference>
<dbReference type="SUPFAM" id="SSF48452">
    <property type="entry name" value="TPR-like"/>
    <property type="match status" value="1"/>
</dbReference>
<dbReference type="RefSeq" id="WP_379900771.1">
    <property type="nucleotide sequence ID" value="NZ_JBHULM010000004.1"/>
</dbReference>
<evidence type="ECO:0000313" key="9">
    <source>
        <dbReference type="EMBL" id="MFD2541257.1"/>
    </source>
</evidence>
<dbReference type="GO" id="GO:0016301">
    <property type="term" value="F:kinase activity"/>
    <property type="evidence" value="ECO:0007669"/>
    <property type="project" value="UniProtKB-KW"/>
</dbReference>
<dbReference type="Pfam" id="PF07568">
    <property type="entry name" value="HisKA_2"/>
    <property type="match status" value="1"/>
</dbReference>
<comment type="catalytic activity">
    <reaction evidence="1">
        <text>ATP + protein L-histidine = ADP + protein N-phospho-L-histidine.</text>
        <dbReference type="EC" id="2.7.13.3"/>
    </reaction>
</comment>
<evidence type="ECO:0000256" key="3">
    <source>
        <dbReference type="ARBA" id="ARBA00022553"/>
    </source>
</evidence>
<dbReference type="Gene3D" id="3.30.450.20">
    <property type="entry name" value="PAS domain"/>
    <property type="match status" value="1"/>
</dbReference>
<dbReference type="EMBL" id="JBHULM010000004">
    <property type="protein sequence ID" value="MFD2541257.1"/>
    <property type="molecule type" value="Genomic_DNA"/>
</dbReference>